<dbReference type="EMBL" id="MHQY01000007">
    <property type="protein sequence ID" value="OHA14437.1"/>
    <property type="molecule type" value="Genomic_DNA"/>
</dbReference>
<gene>
    <name evidence="1" type="ORF">A3G49_06330</name>
</gene>
<dbReference type="Proteomes" id="UP000177171">
    <property type="component" value="Unassembled WGS sequence"/>
</dbReference>
<evidence type="ECO:0000313" key="1">
    <source>
        <dbReference type="EMBL" id="OHA14437.1"/>
    </source>
</evidence>
<sequence>MHVARFFTKRGAICRNGELRSFCERMGWYSYACSVFLNTRYASNKISSGGVIKREGARKIILGHYSKQFLIKQILLPSRHYLWYIE</sequence>
<accession>A0A1G2LS64</accession>
<name>A0A1G2LS64_9BACT</name>
<organism evidence="1 2">
    <name type="scientific">Candidatus Sungbacteria bacterium RIFCSPLOWO2_12_FULL_41_11</name>
    <dbReference type="NCBI Taxonomy" id="1802286"/>
    <lineage>
        <taxon>Bacteria</taxon>
        <taxon>Candidatus Sungiibacteriota</taxon>
    </lineage>
</organism>
<protein>
    <submittedName>
        <fullName evidence="1">Uncharacterized protein</fullName>
    </submittedName>
</protein>
<proteinExistence type="predicted"/>
<evidence type="ECO:0000313" key="2">
    <source>
        <dbReference type="Proteomes" id="UP000177171"/>
    </source>
</evidence>
<comment type="caution">
    <text evidence="1">The sequence shown here is derived from an EMBL/GenBank/DDBJ whole genome shotgun (WGS) entry which is preliminary data.</text>
</comment>
<dbReference type="AlphaFoldDB" id="A0A1G2LS64"/>
<reference evidence="1 2" key="1">
    <citation type="journal article" date="2016" name="Nat. Commun.">
        <title>Thousands of microbial genomes shed light on interconnected biogeochemical processes in an aquifer system.</title>
        <authorList>
            <person name="Anantharaman K."/>
            <person name="Brown C.T."/>
            <person name="Hug L.A."/>
            <person name="Sharon I."/>
            <person name="Castelle C.J."/>
            <person name="Probst A.J."/>
            <person name="Thomas B.C."/>
            <person name="Singh A."/>
            <person name="Wilkins M.J."/>
            <person name="Karaoz U."/>
            <person name="Brodie E.L."/>
            <person name="Williams K.H."/>
            <person name="Hubbard S.S."/>
            <person name="Banfield J.F."/>
        </authorList>
    </citation>
    <scope>NUCLEOTIDE SEQUENCE [LARGE SCALE GENOMIC DNA]</scope>
</reference>